<keyword evidence="3" id="KW-1185">Reference proteome</keyword>
<keyword evidence="1" id="KW-0472">Membrane</keyword>
<evidence type="ECO:0000313" key="3">
    <source>
        <dbReference type="Proteomes" id="UP000250235"/>
    </source>
</evidence>
<keyword evidence="1" id="KW-1133">Transmembrane helix</keyword>
<gene>
    <name evidence="2" type="ORF">F511_18808</name>
</gene>
<dbReference type="Proteomes" id="UP000250235">
    <property type="component" value="Unassembled WGS sequence"/>
</dbReference>
<evidence type="ECO:0000256" key="1">
    <source>
        <dbReference type="SAM" id="Phobius"/>
    </source>
</evidence>
<name>A0A2Z7ALP4_9LAMI</name>
<keyword evidence="1" id="KW-0812">Transmembrane</keyword>
<dbReference type="AlphaFoldDB" id="A0A2Z7ALP4"/>
<dbReference type="EMBL" id="KV014481">
    <property type="protein sequence ID" value="KZV22050.1"/>
    <property type="molecule type" value="Genomic_DNA"/>
</dbReference>
<organism evidence="2 3">
    <name type="scientific">Dorcoceras hygrometricum</name>
    <dbReference type="NCBI Taxonomy" id="472368"/>
    <lineage>
        <taxon>Eukaryota</taxon>
        <taxon>Viridiplantae</taxon>
        <taxon>Streptophyta</taxon>
        <taxon>Embryophyta</taxon>
        <taxon>Tracheophyta</taxon>
        <taxon>Spermatophyta</taxon>
        <taxon>Magnoliopsida</taxon>
        <taxon>eudicotyledons</taxon>
        <taxon>Gunneridae</taxon>
        <taxon>Pentapetalae</taxon>
        <taxon>asterids</taxon>
        <taxon>lamiids</taxon>
        <taxon>Lamiales</taxon>
        <taxon>Gesneriaceae</taxon>
        <taxon>Didymocarpoideae</taxon>
        <taxon>Trichosporeae</taxon>
        <taxon>Loxocarpinae</taxon>
        <taxon>Dorcoceras</taxon>
    </lineage>
</organism>
<proteinExistence type="predicted"/>
<accession>A0A2Z7ALP4</accession>
<reference evidence="2 3" key="1">
    <citation type="journal article" date="2015" name="Proc. Natl. Acad. Sci. U.S.A.">
        <title>The resurrection genome of Boea hygrometrica: A blueprint for survival of dehydration.</title>
        <authorList>
            <person name="Xiao L."/>
            <person name="Yang G."/>
            <person name="Zhang L."/>
            <person name="Yang X."/>
            <person name="Zhao S."/>
            <person name="Ji Z."/>
            <person name="Zhou Q."/>
            <person name="Hu M."/>
            <person name="Wang Y."/>
            <person name="Chen M."/>
            <person name="Xu Y."/>
            <person name="Jin H."/>
            <person name="Xiao X."/>
            <person name="Hu G."/>
            <person name="Bao F."/>
            <person name="Hu Y."/>
            <person name="Wan P."/>
            <person name="Li L."/>
            <person name="Deng X."/>
            <person name="Kuang T."/>
            <person name="Xiang C."/>
            <person name="Zhu J.K."/>
            <person name="Oliver M.J."/>
            <person name="He Y."/>
        </authorList>
    </citation>
    <scope>NUCLEOTIDE SEQUENCE [LARGE SCALE GENOMIC DNA]</scope>
    <source>
        <strain evidence="3">cv. XS01</strain>
    </source>
</reference>
<evidence type="ECO:0000313" key="2">
    <source>
        <dbReference type="EMBL" id="KZV22050.1"/>
    </source>
</evidence>
<feature type="transmembrane region" description="Helical" evidence="1">
    <location>
        <begin position="243"/>
        <end position="262"/>
    </location>
</feature>
<sequence length="278" mass="30589">MTFRVVRTNQYNQDLGLIHSTNGNHLESPKEGSSIDHLVTIYLHAQNITMFPTNETCASVRSDRVCVPAGCSAKADVNAGQHSCSARRKRRRLDVATGCPAARDLCATVACCWKTWSSLVISDPILRIFSSVVFFASNPRLRFTVAFLRQFPSFPTVVWYVQGCEGEWKYRTLISLLGSLATMHRVVNYHSSWARQRQVDLFDASGIRPSVVVPFFMHSICILSSLFIAVYSCSPYWGLTPMSLWGLACFVCLCLFSGIPGFTAGRGFNPAGGAPGGG</sequence>
<protein>
    <submittedName>
        <fullName evidence="2">U-box domain/leucine-rich repeat protein</fullName>
    </submittedName>
</protein>
<feature type="transmembrane region" description="Helical" evidence="1">
    <location>
        <begin position="211"/>
        <end position="231"/>
    </location>
</feature>